<comment type="caution">
    <text evidence="2">The sequence shown here is derived from an EMBL/GenBank/DDBJ whole genome shotgun (WGS) entry which is preliminary data.</text>
</comment>
<evidence type="ECO:0000256" key="1">
    <source>
        <dbReference type="SAM" id="Phobius"/>
    </source>
</evidence>
<organism evidence="2 3">
    <name type="scientific">Nephila pilipes</name>
    <name type="common">Giant wood spider</name>
    <name type="synonym">Nephila maculata</name>
    <dbReference type="NCBI Taxonomy" id="299642"/>
    <lineage>
        <taxon>Eukaryota</taxon>
        <taxon>Metazoa</taxon>
        <taxon>Ecdysozoa</taxon>
        <taxon>Arthropoda</taxon>
        <taxon>Chelicerata</taxon>
        <taxon>Arachnida</taxon>
        <taxon>Araneae</taxon>
        <taxon>Araneomorphae</taxon>
        <taxon>Entelegynae</taxon>
        <taxon>Araneoidea</taxon>
        <taxon>Nephilidae</taxon>
        <taxon>Nephila</taxon>
    </lineage>
</organism>
<keyword evidence="3" id="KW-1185">Reference proteome</keyword>
<keyword evidence="1" id="KW-0812">Transmembrane</keyword>
<keyword evidence="1" id="KW-1133">Transmembrane helix</keyword>
<feature type="transmembrane region" description="Helical" evidence="1">
    <location>
        <begin position="21"/>
        <end position="41"/>
    </location>
</feature>
<dbReference type="Proteomes" id="UP000887013">
    <property type="component" value="Unassembled WGS sequence"/>
</dbReference>
<protein>
    <submittedName>
        <fullName evidence="2">Uncharacterized protein</fullName>
    </submittedName>
</protein>
<dbReference type="AlphaFoldDB" id="A0A8X6Q432"/>
<sequence>MERHLKPQNSPSRKIERLCDRCLSIWYNLSSAIFLGLVALMPRHVATVLSVKGGPKLELSDSSSDVTNDPSDVIIGPNSMRFYLSEHVLAITVS</sequence>
<reference evidence="2" key="1">
    <citation type="submission" date="2020-08" db="EMBL/GenBank/DDBJ databases">
        <title>Multicomponent nature underlies the extraordinary mechanical properties of spider dragline silk.</title>
        <authorList>
            <person name="Kono N."/>
            <person name="Nakamura H."/>
            <person name="Mori M."/>
            <person name="Yoshida Y."/>
            <person name="Ohtoshi R."/>
            <person name="Malay A.D."/>
            <person name="Moran D.A.P."/>
            <person name="Tomita M."/>
            <person name="Numata K."/>
            <person name="Arakawa K."/>
        </authorList>
    </citation>
    <scope>NUCLEOTIDE SEQUENCE</scope>
</reference>
<dbReference type="EMBL" id="BMAW01123940">
    <property type="protein sequence ID" value="GFU05640.1"/>
    <property type="molecule type" value="Genomic_DNA"/>
</dbReference>
<gene>
    <name evidence="2" type="ORF">NPIL_249071</name>
</gene>
<keyword evidence="1" id="KW-0472">Membrane</keyword>
<evidence type="ECO:0000313" key="3">
    <source>
        <dbReference type="Proteomes" id="UP000887013"/>
    </source>
</evidence>
<name>A0A8X6Q432_NEPPI</name>
<evidence type="ECO:0000313" key="2">
    <source>
        <dbReference type="EMBL" id="GFU05640.1"/>
    </source>
</evidence>
<proteinExistence type="predicted"/>
<accession>A0A8X6Q432</accession>